<reference evidence="2" key="2">
    <citation type="submission" date="2021-04" db="EMBL/GenBank/DDBJ databases">
        <authorList>
            <person name="Gilroy R."/>
        </authorList>
    </citation>
    <scope>NUCLEOTIDE SEQUENCE</scope>
    <source>
        <strain evidence="2">CHK198-12963</strain>
    </source>
</reference>
<dbReference type="AlphaFoldDB" id="A0A9D2PUR9"/>
<dbReference type="Proteomes" id="UP000823863">
    <property type="component" value="Unassembled WGS sequence"/>
</dbReference>
<proteinExistence type="predicted"/>
<organism evidence="2 3">
    <name type="scientific">Candidatus Enterocloster excrementigallinarum</name>
    <dbReference type="NCBI Taxonomy" id="2838558"/>
    <lineage>
        <taxon>Bacteria</taxon>
        <taxon>Bacillati</taxon>
        <taxon>Bacillota</taxon>
        <taxon>Clostridia</taxon>
        <taxon>Lachnospirales</taxon>
        <taxon>Lachnospiraceae</taxon>
        <taxon>Enterocloster</taxon>
    </lineage>
</organism>
<evidence type="ECO:0000259" key="1">
    <source>
        <dbReference type="PROSITE" id="PS51186"/>
    </source>
</evidence>
<dbReference type="SUPFAM" id="SSF55729">
    <property type="entry name" value="Acyl-CoA N-acyltransferases (Nat)"/>
    <property type="match status" value="1"/>
</dbReference>
<dbReference type="InterPro" id="IPR052564">
    <property type="entry name" value="N-acetyltrans/Recomb-assoc"/>
</dbReference>
<dbReference type="PROSITE" id="PS51186">
    <property type="entry name" value="GNAT"/>
    <property type="match status" value="1"/>
</dbReference>
<sequence length="143" mass="16744">MEITNMSEEHLEECTDLLIDVFTNPPWNDTYSSRQQVMEFLRNHMNNNYFAGYVLKEKNHVIAMSVGMKNWLNGMEYYIDQFCVKPDLQGKGIGSYFLKRIEEDIKEKNMNAIILNTERGCPAKDFYLKNGFKLLDDLITLAK</sequence>
<accession>A0A9D2PUR9</accession>
<dbReference type="EMBL" id="DWWB01000055">
    <property type="protein sequence ID" value="HJC67081.1"/>
    <property type="molecule type" value="Genomic_DNA"/>
</dbReference>
<evidence type="ECO:0000313" key="3">
    <source>
        <dbReference type="Proteomes" id="UP000823863"/>
    </source>
</evidence>
<dbReference type="CDD" id="cd04301">
    <property type="entry name" value="NAT_SF"/>
    <property type="match status" value="1"/>
</dbReference>
<dbReference type="GO" id="GO:0016747">
    <property type="term" value="F:acyltransferase activity, transferring groups other than amino-acyl groups"/>
    <property type="evidence" value="ECO:0007669"/>
    <property type="project" value="InterPro"/>
</dbReference>
<dbReference type="InterPro" id="IPR016181">
    <property type="entry name" value="Acyl_CoA_acyltransferase"/>
</dbReference>
<dbReference type="PANTHER" id="PTHR43451:SF1">
    <property type="entry name" value="ACETYLTRANSFERASE"/>
    <property type="match status" value="1"/>
</dbReference>
<evidence type="ECO:0000313" key="2">
    <source>
        <dbReference type="EMBL" id="HJC67081.1"/>
    </source>
</evidence>
<dbReference type="PANTHER" id="PTHR43451">
    <property type="entry name" value="ACETYLTRANSFERASE (GNAT) FAMILY PROTEIN"/>
    <property type="match status" value="1"/>
</dbReference>
<protein>
    <submittedName>
        <fullName evidence="2">GNAT family N-acetyltransferase</fullName>
    </submittedName>
</protein>
<dbReference type="Gene3D" id="3.40.630.30">
    <property type="match status" value="1"/>
</dbReference>
<gene>
    <name evidence="2" type="ORF">H9931_10270</name>
</gene>
<reference evidence="2" key="1">
    <citation type="journal article" date="2021" name="PeerJ">
        <title>Extensive microbial diversity within the chicken gut microbiome revealed by metagenomics and culture.</title>
        <authorList>
            <person name="Gilroy R."/>
            <person name="Ravi A."/>
            <person name="Getino M."/>
            <person name="Pursley I."/>
            <person name="Horton D.L."/>
            <person name="Alikhan N.F."/>
            <person name="Baker D."/>
            <person name="Gharbi K."/>
            <person name="Hall N."/>
            <person name="Watson M."/>
            <person name="Adriaenssens E.M."/>
            <person name="Foster-Nyarko E."/>
            <person name="Jarju S."/>
            <person name="Secka A."/>
            <person name="Antonio M."/>
            <person name="Oren A."/>
            <person name="Chaudhuri R.R."/>
            <person name="La Ragione R."/>
            <person name="Hildebrand F."/>
            <person name="Pallen M.J."/>
        </authorList>
    </citation>
    <scope>NUCLEOTIDE SEQUENCE</scope>
    <source>
        <strain evidence="2">CHK198-12963</strain>
    </source>
</reference>
<name>A0A9D2PUR9_9FIRM</name>
<comment type="caution">
    <text evidence="2">The sequence shown here is derived from an EMBL/GenBank/DDBJ whole genome shotgun (WGS) entry which is preliminary data.</text>
</comment>
<dbReference type="Pfam" id="PF00583">
    <property type="entry name" value="Acetyltransf_1"/>
    <property type="match status" value="1"/>
</dbReference>
<dbReference type="InterPro" id="IPR000182">
    <property type="entry name" value="GNAT_dom"/>
</dbReference>
<feature type="domain" description="N-acetyltransferase" evidence="1">
    <location>
        <begin position="1"/>
        <end position="143"/>
    </location>
</feature>